<dbReference type="Proteomes" id="UP001238467">
    <property type="component" value="Unassembled WGS sequence"/>
</dbReference>
<comment type="caution">
    <text evidence="1">The sequence shown here is derived from an EMBL/GenBank/DDBJ whole genome shotgun (WGS) entry which is preliminary data.</text>
</comment>
<dbReference type="RefSeq" id="WP_307060540.1">
    <property type="nucleotide sequence ID" value="NZ_JAUSUH010000004.1"/>
</dbReference>
<proteinExistence type="predicted"/>
<dbReference type="EMBL" id="JAUSUH010000004">
    <property type="protein sequence ID" value="MDQ0347852.1"/>
    <property type="molecule type" value="Genomic_DNA"/>
</dbReference>
<protein>
    <submittedName>
        <fullName evidence="1">Uncharacterized protein</fullName>
    </submittedName>
</protein>
<gene>
    <name evidence="1" type="ORF">J2S76_002279</name>
</gene>
<name>A0ABU0DHF2_9HYPH</name>
<evidence type="ECO:0000313" key="2">
    <source>
        <dbReference type="Proteomes" id="UP001238467"/>
    </source>
</evidence>
<accession>A0ABU0DHF2</accession>
<organism evidence="1 2">
    <name type="scientific">Ancylobacter vacuolatus</name>
    <dbReference type="NCBI Taxonomy" id="223389"/>
    <lineage>
        <taxon>Bacteria</taxon>
        <taxon>Pseudomonadati</taxon>
        <taxon>Pseudomonadota</taxon>
        <taxon>Alphaproteobacteria</taxon>
        <taxon>Hyphomicrobiales</taxon>
        <taxon>Xanthobacteraceae</taxon>
        <taxon>Ancylobacter</taxon>
    </lineage>
</organism>
<evidence type="ECO:0000313" key="1">
    <source>
        <dbReference type="EMBL" id="MDQ0347852.1"/>
    </source>
</evidence>
<sequence length="70" mass="7529">MDNVIHLHPRAELDGGVITGGGPDAGTPWFFIEYCGLTVWDGLSYEDGVSVLADLCRDGVRTVDLVGRSH</sequence>
<reference evidence="1 2" key="1">
    <citation type="submission" date="2023-07" db="EMBL/GenBank/DDBJ databases">
        <title>Genomic Encyclopedia of Type Strains, Phase IV (KMG-IV): sequencing the most valuable type-strain genomes for metagenomic binning, comparative biology and taxonomic classification.</title>
        <authorList>
            <person name="Goeker M."/>
        </authorList>
    </citation>
    <scope>NUCLEOTIDE SEQUENCE [LARGE SCALE GENOMIC DNA]</scope>
    <source>
        <strain evidence="1 2">DSM 1277</strain>
    </source>
</reference>
<keyword evidence="2" id="KW-1185">Reference proteome</keyword>